<dbReference type="Proteomes" id="UP000306272">
    <property type="component" value="Unassembled WGS sequence"/>
</dbReference>
<accession>A0A5C4KQ53</accession>
<dbReference type="RefSeq" id="WP_139056016.1">
    <property type="nucleotide sequence ID" value="NZ_VDDB01000028.1"/>
</dbReference>
<reference evidence="1" key="1">
    <citation type="submission" date="2019-06" db="EMBL/GenBank/DDBJ databases">
        <title>Pseudomonas-derived Butenolides : (Bio)synthesis of Styrolides.</title>
        <authorList>
            <person name="Klapper M."/>
            <person name="Chowdhury S."/>
            <person name="Stallforth P."/>
        </authorList>
    </citation>
    <scope>NUCLEOTIDE SEQUENCE [LARGE SCALE GENOMIC DNA]</scope>
    <source>
        <strain evidence="1">EC-S101</strain>
    </source>
</reference>
<sequence length="76" mass="8912">MDNLLFKFRDVEIWKRNERYFIRYDAGGHVDVMREDEITEGDALKASVNEEAAIQFLFVLKERLISEGVDPYVSNV</sequence>
<evidence type="ECO:0000313" key="1">
    <source>
        <dbReference type="EMBL" id="TNB90523.1"/>
    </source>
</evidence>
<dbReference type="AlphaFoldDB" id="A0A5C4KQ53"/>
<evidence type="ECO:0000313" key="2">
    <source>
        <dbReference type="Proteomes" id="UP000306272"/>
    </source>
</evidence>
<organism evidence="1 2">
    <name type="scientific">Pseudomonas jessenii</name>
    <dbReference type="NCBI Taxonomy" id="77298"/>
    <lineage>
        <taxon>Bacteria</taxon>
        <taxon>Pseudomonadati</taxon>
        <taxon>Pseudomonadota</taxon>
        <taxon>Gammaproteobacteria</taxon>
        <taxon>Pseudomonadales</taxon>
        <taxon>Pseudomonadaceae</taxon>
        <taxon>Pseudomonas</taxon>
    </lineage>
</organism>
<protein>
    <submittedName>
        <fullName evidence="1">Uncharacterized protein</fullName>
    </submittedName>
</protein>
<comment type="caution">
    <text evidence="1">The sequence shown here is derived from an EMBL/GenBank/DDBJ whole genome shotgun (WGS) entry which is preliminary data.</text>
</comment>
<dbReference type="EMBL" id="VDDB01000028">
    <property type="protein sequence ID" value="TNB90523.1"/>
    <property type="molecule type" value="Genomic_DNA"/>
</dbReference>
<name>A0A5C4KQ53_PSEJE</name>
<gene>
    <name evidence="1" type="ORF">FHG55_28880</name>
</gene>
<proteinExistence type="predicted"/>
<keyword evidence="2" id="KW-1185">Reference proteome</keyword>